<dbReference type="InterPro" id="IPR000887">
    <property type="entry name" value="Aldlse_KDPG_KHG"/>
</dbReference>
<evidence type="ECO:0000256" key="1">
    <source>
        <dbReference type="ARBA" id="ARBA00004761"/>
    </source>
</evidence>
<keyword evidence="7" id="KW-1185">Reference proteome</keyword>
<dbReference type="AlphaFoldDB" id="I3CAU2"/>
<keyword evidence="4" id="KW-0456">Lyase</keyword>
<protein>
    <submittedName>
        <fullName evidence="6">2-keto-3-deoxy-6-phosphogluconate aldolase</fullName>
    </submittedName>
</protein>
<accession>I3CAU2</accession>
<dbReference type="CDD" id="cd00452">
    <property type="entry name" value="KDPG_aldolase"/>
    <property type="match status" value="1"/>
</dbReference>
<dbReference type="GO" id="GO:0016829">
    <property type="term" value="F:lyase activity"/>
    <property type="evidence" value="ECO:0007669"/>
    <property type="project" value="UniProtKB-KW"/>
</dbReference>
<sequence length="221" mass="24176">MKHRHQISQQIIATGLIPLFYHSDPKTAIEIIKACYKGGSKAVEFTARGSNAIEVFTAIRKYCNLNLPDMLIGIGSITDAAAASLYMQLGADFIVTPVLRQDIAKVCNRRKILWMPGCASLTEITAAEELGCEIIKLFPGSQYGSQFVKAIKGPQPWTQIMPTGGVTTEQQDLENWFNAGVCCVGMGSNLICKEPNGNYNFKAISNSIQATIKTIKDLRSK</sequence>
<dbReference type="InterPro" id="IPR013785">
    <property type="entry name" value="Aldolase_TIM"/>
</dbReference>
<dbReference type="Pfam" id="PF01081">
    <property type="entry name" value="Aldolase"/>
    <property type="match status" value="1"/>
</dbReference>
<dbReference type="NCBIfam" id="NF005499">
    <property type="entry name" value="PRK07114.1"/>
    <property type="match status" value="1"/>
</dbReference>
<dbReference type="Proteomes" id="UP000004690">
    <property type="component" value="Unassembled WGS sequence"/>
</dbReference>
<dbReference type="HOGENOM" id="CLU_077795_2_0_10"/>
<dbReference type="PANTHER" id="PTHR30246:SF1">
    <property type="entry name" value="2-DEHYDRO-3-DEOXY-6-PHOSPHOGALACTONATE ALDOLASE-RELATED"/>
    <property type="match status" value="1"/>
</dbReference>
<keyword evidence="5" id="KW-0119">Carbohydrate metabolism</keyword>
<name>I3CAU2_9FLAO</name>
<organism evidence="6 7">
    <name type="scientific">Galbibacter orientalis DSM 19592</name>
    <dbReference type="NCBI Taxonomy" id="926559"/>
    <lineage>
        <taxon>Bacteria</taxon>
        <taxon>Pseudomonadati</taxon>
        <taxon>Bacteroidota</taxon>
        <taxon>Flavobacteriia</taxon>
        <taxon>Flavobacteriales</taxon>
        <taxon>Flavobacteriaceae</taxon>
        <taxon>Galbibacter</taxon>
    </lineage>
</organism>
<comment type="similarity">
    <text evidence="2">Belongs to the KHG/KDPG aldolase family.</text>
</comment>
<evidence type="ECO:0000313" key="6">
    <source>
        <dbReference type="EMBL" id="EIJ40735.1"/>
    </source>
</evidence>
<dbReference type="OrthoDB" id="9802667at2"/>
<comment type="subunit">
    <text evidence="3">Homotrimer.</text>
</comment>
<comment type="pathway">
    <text evidence="1">Carbohydrate acid metabolism.</text>
</comment>
<evidence type="ECO:0000313" key="7">
    <source>
        <dbReference type="Proteomes" id="UP000004690"/>
    </source>
</evidence>
<reference evidence="6 7" key="1">
    <citation type="submission" date="2012-02" db="EMBL/GenBank/DDBJ databases">
        <title>Improved High-Quality Draft genome of Joostella marina DSM 19592.</title>
        <authorList>
            <consortium name="US DOE Joint Genome Institute (JGI-PGF)"/>
            <person name="Lucas S."/>
            <person name="Copeland A."/>
            <person name="Lapidus A."/>
            <person name="Bruce D."/>
            <person name="Goodwin L."/>
            <person name="Pitluck S."/>
            <person name="Peters L."/>
            <person name="Chertkov O."/>
            <person name="Ovchinnikova G."/>
            <person name="Kyrpides N."/>
            <person name="Mavromatis K."/>
            <person name="Detter J.C."/>
            <person name="Han C."/>
            <person name="Land M."/>
            <person name="Hauser L."/>
            <person name="Markowitz V."/>
            <person name="Cheng J.-F."/>
            <person name="Hugenholtz P."/>
            <person name="Woyke T."/>
            <person name="Wu D."/>
            <person name="Tindall B."/>
            <person name="Brambilla E."/>
            <person name="Klenk H.-P."/>
            <person name="Eisen J.A."/>
        </authorList>
    </citation>
    <scope>NUCLEOTIDE SEQUENCE [LARGE SCALE GENOMIC DNA]</scope>
    <source>
        <strain evidence="6 7">DSM 19592</strain>
    </source>
</reference>
<dbReference type="STRING" id="926559.JoomaDRAFT_3805"/>
<evidence type="ECO:0000256" key="4">
    <source>
        <dbReference type="ARBA" id="ARBA00023239"/>
    </source>
</evidence>
<evidence type="ECO:0000256" key="5">
    <source>
        <dbReference type="ARBA" id="ARBA00023277"/>
    </source>
</evidence>
<dbReference type="PANTHER" id="PTHR30246">
    <property type="entry name" value="2-KETO-3-DEOXY-6-PHOSPHOGLUCONATE ALDOLASE"/>
    <property type="match status" value="1"/>
</dbReference>
<proteinExistence type="inferred from homology"/>
<dbReference type="SUPFAM" id="SSF51569">
    <property type="entry name" value="Aldolase"/>
    <property type="match status" value="1"/>
</dbReference>
<dbReference type="EMBL" id="JH651379">
    <property type="protein sequence ID" value="EIJ40735.1"/>
    <property type="molecule type" value="Genomic_DNA"/>
</dbReference>
<dbReference type="Gene3D" id="3.20.20.70">
    <property type="entry name" value="Aldolase class I"/>
    <property type="match status" value="1"/>
</dbReference>
<evidence type="ECO:0000256" key="3">
    <source>
        <dbReference type="ARBA" id="ARBA00011233"/>
    </source>
</evidence>
<dbReference type="RefSeq" id="WP_008615273.1">
    <property type="nucleotide sequence ID" value="NZ_JH651379.1"/>
</dbReference>
<evidence type="ECO:0000256" key="2">
    <source>
        <dbReference type="ARBA" id="ARBA00006906"/>
    </source>
</evidence>
<gene>
    <name evidence="6" type="ORF">JoomaDRAFT_3805</name>
</gene>
<dbReference type="eggNOG" id="COG0800">
    <property type="taxonomic scope" value="Bacteria"/>
</dbReference>